<dbReference type="PANTHER" id="PTHR30328:SF54">
    <property type="entry name" value="HTH-TYPE TRANSCRIPTIONAL REPRESSOR SCO4008"/>
    <property type="match status" value="1"/>
</dbReference>
<dbReference type="InterPro" id="IPR001647">
    <property type="entry name" value="HTH_TetR"/>
</dbReference>
<dbReference type="SUPFAM" id="SSF48498">
    <property type="entry name" value="Tetracyclin repressor-like, C-terminal domain"/>
    <property type="match status" value="1"/>
</dbReference>
<keyword evidence="1" id="KW-0238">DNA-binding</keyword>
<sequence length="194" mass="20540">MAPRDADATRARILAAAVAEFAAHGLAGGRVDRIAAAAEANKRSIYVYYGDKAGLFEAALDHVIARIEPVDIDDLPGWAGRVFDHMLAEPEAWRLGMWQVLEAPDRGQQQSDVTAARLEAMADPRQGAVTGGIAIPDVISLVVGLTRGWFMTPRSLLATGGADPDGAERIATHRAAIVETVRRMVAPGGGPPAR</sequence>
<dbReference type="Gene3D" id="1.10.357.10">
    <property type="entry name" value="Tetracycline Repressor, domain 2"/>
    <property type="match status" value="1"/>
</dbReference>
<dbReference type="InterPro" id="IPR050109">
    <property type="entry name" value="HTH-type_TetR-like_transc_reg"/>
</dbReference>
<dbReference type="AlphaFoldDB" id="A0A6J7I0J1"/>
<dbReference type="PROSITE" id="PS50977">
    <property type="entry name" value="HTH_TETR_2"/>
    <property type="match status" value="1"/>
</dbReference>
<dbReference type="InterPro" id="IPR041467">
    <property type="entry name" value="Sco4008_C"/>
</dbReference>
<dbReference type="EMBL" id="CAFBMK010000122">
    <property type="protein sequence ID" value="CAB4924204.1"/>
    <property type="molecule type" value="Genomic_DNA"/>
</dbReference>
<evidence type="ECO:0000256" key="1">
    <source>
        <dbReference type="ARBA" id="ARBA00023125"/>
    </source>
</evidence>
<dbReference type="SUPFAM" id="SSF46689">
    <property type="entry name" value="Homeodomain-like"/>
    <property type="match status" value="1"/>
</dbReference>
<reference evidence="3" key="1">
    <citation type="submission" date="2020-05" db="EMBL/GenBank/DDBJ databases">
        <authorList>
            <person name="Chiriac C."/>
            <person name="Salcher M."/>
            <person name="Ghai R."/>
            <person name="Kavagutti S V."/>
        </authorList>
    </citation>
    <scope>NUCLEOTIDE SEQUENCE</scope>
</reference>
<organism evidence="3">
    <name type="scientific">freshwater metagenome</name>
    <dbReference type="NCBI Taxonomy" id="449393"/>
    <lineage>
        <taxon>unclassified sequences</taxon>
        <taxon>metagenomes</taxon>
        <taxon>ecological metagenomes</taxon>
    </lineage>
</organism>
<accession>A0A6J7I0J1</accession>
<protein>
    <submittedName>
        <fullName evidence="3">Unannotated protein</fullName>
    </submittedName>
</protein>
<dbReference type="Pfam" id="PF00440">
    <property type="entry name" value="TetR_N"/>
    <property type="match status" value="1"/>
</dbReference>
<dbReference type="InterPro" id="IPR009057">
    <property type="entry name" value="Homeodomain-like_sf"/>
</dbReference>
<feature type="domain" description="HTH tetR-type" evidence="2">
    <location>
        <begin position="7"/>
        <end position="67"/>
    </location>
</feature>
<dbReference type="PANTHER" id="PTHR30328">
    <property type="entry name" value="TRANSCRIPTIONAL REPRESSOR"/>
    <property type="match status" value="1"/>
</dbReference>
<dbReference type="Pfam" id="PF17926">
    <property type="entry name" value="TetR_C_21"/>
    <property type="match status" value="1"/>
</dbReference>
<dbReference type="GO" id="GO:0003677">
    <property type="term" value="F:DNA binding"/>
    <property type="evidence" value="ECO:0007669"/>
    <property type="project" value="UniProtKB-KW"/>
</dbReference>
<name>A0A6J7I0J1_9ZZZZ</name>
<dbReference type="InterPro" id="IPR036271">
    <property type="entry name" value="Tet_transcr_reg_TetR-rel_C_sf"/>
</dbReference>
<evidence type="ECO:0000259" key="2">
    <source>
        <dbReference type="PROSITE" id="PS50977"/>
    </source>
</evidence>
<gene>
    <name evidence="3" type="ORF">UFOPK3564_02011</name>
</gene>
<proteinExistence type="predicted"/>
<evidence type="ECO:0000313" key="3">
    <source>
        <dbReference type="EMBL" id="CAB4924204.1"/>
    </source>
</evidence>